<dbReference type="EMBL" id="CATNWA010014491">
    <property type="protein sequence ID" value="CAI9572400.1"/>
    <property type="molecule type" value="Genomic_DNA"/>
</dbReference>
<evidence type="ECO:0000256" key="6">
    <source>
        <dbReference type="ARBA" id="ARBA00022729"/>
    </source>
</evidence>
<dbReference type="SUPFAM" id="SSF54897">
    <property type="entry name" value="Protease propeptides/inhibitors"/>
    <property type="match status" value="1"/>
</dbReference>
<dbReference type="Pfam" id="PF02244">
    <property type="entry name" value="Propep_M14"/>
    <property type="match status" value="1"/>
</dbReference>
<organism evidence="14 15">
    <name type="scientific">Staurois parvus</name>
    <dbReference type="NCBI Taxonomy" id="386267"/>
    <lineage>
        <taxon>Eukaryota</taxon>
        <taxon>Metazoa</taxon>
        <taxon>Chordata</taxon>
        <taxon>Craniata</taxon>
        <taxon>Vertebrata</taxon>
        <taxon>Euteleostomi</taxon>
        <taxon>Amphibia</taxon>
        <taxon>Batrachia</taxon>
        <taxon>Anura</taxon>
        <taxon>Neobatrachia</taxon>
        <taxon>Ranoidea</taxon>
        <taxon>Ranidae</taxon>
        <taxon>Staurois</taxon>
    </lineage>
</organism>
<sequence>MKLWLLLPCVVASVSISKSRRFDKEKVFHVKPDDEKEVNFIKHLDETMKLDFWKPQSAHHITPKSSVYFHTNAEHSETIVDLLNRKGIQYKVIIHNLQEAIDNQFRKQGKYQKGMPRYRQWKEIAMWAYSISIKYPNLASLVTIGNTVEGHPMHVLKIGNPKSGKKAVFLECGIHAREWISPAFCQWFVNEAIHTYGKDKSMTKLLDNLIFHVLPVFNIDGYIFTWTSDRLWRKNRATTPNEHCFGIDLNRNFNASWTDDGFYGDPCFEIYSGTGPESAPETKAVTGHIRDHLSIMKAYISFHAFGQLLMYPHGYTKELVPDHEELNKIAKSALDSLNSLYNTTYKYGPIATTIYKAYGASLDWTYDVGIKYSYVFELRDDGEYGFLLPEHDIEPTCRETMLAVKQITSYLIDLDT</sequence>
<comment type="cofactor">
    <cofactor evidence="1">
        <name>Zn(2+)</name>
        <dbReference type="ChEBI" id="CHEBI:29105"/>
    </cofactor>
</comment>
<keyword evidence="8" id="KW-0862">Zinc</keyword>
<evidence type="ECO:0000256" key="4">
    <source>
        <dbReference type="ARBA" id="ARBA00022670"/>
    </source>
</evidence>
<dbReference type="PROSITE" id="PS52035">
    <property type="entry name" value="PEPTIDASE_M14"/>
    <property type="match status" value="1"/>
</dbReference>
<dbReference type="InterPro" id="IPR036990">
    <property type="entry name" value="M14A-like_propep"/>
</dbReference>
<proteinExistence type="inferred from homology"/>
<evidence type="ECO:0000256" key="1">
    <source>
        <dbReference type="ARBA" id="ARBA00001947"/>
    </source>
</evidence>
<keyword evidence="4" id="KW-0645">Protease</keyword>
<evidence type="ECO:0000256" key="9">
    <source>
        <dbReference type="ARBA" id="ARBA00023049"/>
    </source>
</evidence>
<dbReference type="PROSITE" id="PS00132">
    <property type="entry name" value="CARBOXYPEPT_ZN_1"/>
    <property type="match status" value="1"/>
</dbReference>
<evidence type="ECO:0000313" key="15">
    <source>
        <dbReference type="Proteomes" id="UP001162483"/>
    </source>
</evidence>
<dbReference type="PANTHER" id="PTHR11705">
    <property type="entry name" value="PROTEASE FAMILY M14 CARBOXYPEPTIDASE A,B"/>
    <property type="match status" value="1"/>
</dbReference>
<keyword evidence="5" id="KW-0479">Metal-binding</keyword>
<dbReference type="InterPro" id="IPR057246">
    <property type="entry name" value="CARBOXYPEPT_ZN_1"/>
</dbReference>
<feature type="signal peptide" evidence="12">
    <location>
        <begin position="1"/>
        <end position="19"/>
    </location>
</feature>
<evidence type="ECO:0000256" key="12">
    <source>
        <dbReference type="SAM" id="SignalP"/>
    </source>
</evidence>
<dbReference type="Gene3D" id="3.30.70.340">
    <property type="entry name" value="Metallocarboxypeptidase-like"/>
    <property type="match status" value="1"/>
</dbReference>
<evidence type="ECO:0000313" key="14">
    <source>
        <dbReference type="EMBL" id="CAI9572400.1"/>
    </source>
</evidence>
<comment type="caution">
    <text evidence="14">The sequence shown here is derived from an EMBL/GenBank/DDBJ whole genome shotgun (WGS) entry which is preliminary data.</text>
</comment>
<keyword evidence="9" id="KW-0482">Metalloprotease</keyword>
<dbReference type="InterPro" id="IPR000834">
    <property type="entry name" value="Peptidase_M14"/>
</dbReference>
<dbReference type="PANTHER" id="PTHR11705:SF65">
    <property type="entry name" value="MAST CELL CARBOXYPEPTIDASE A"/>
    <property type="match status" value="1"/>
</dbReference>
<dbReference type="Gene3D" id="3.40.630.10">
    <property type="entry name" value="Zn peptidases"/>
    <property type="match status" value="1"/>
</dbReference>
<evidence type="ECO:0000256" key="8">
    <source>
        <dbReference type="ARBA" id="ARBA00022833"/>
    </source>
</evidence>
<dbReference type="PRINTS" id="PR00765">
    <property type="entry name" value="CRBOXYPTASEA"/>
</dbReference>
<evidence type="ECO:0000256" key="7">
    <source>
        <dbReference type="ARBA" id="ARBA00022801"/>
    </source>
</evidence>
<dbReference type="Pfam" id="PF00246">
    <property type="entry name" value="Peptidase_M14"/>
    <property type="match status" value="1"/>
</dbReference>
<dbReference type="Proteomes" id="UP001162483">
    <property type="component" value="Unassembled WGS sequence"/>
</dbReference>
<dbReference type="SUPFAM" id="SSF53187">
    <property type="entry name" value="Zn-dependent exopeptidases"/>
    <property type="match status" value="1"/>
</dbReference>
<feature type="chain" id="PRO_5047244315" description="Peptidase M14 domain-containing protein" evidence="12">
    <location>
        <begin position="20"/>
        <end position="416"/>
    </location>
</feature>
<keyword evidence="7" id="KW-0378">Hydrolase</keyword>
<evidence type="ECO:0000256" key="10">
    <source>
        <dbReference type="ARBA" id="ARBA00023157"/>
    </source>
</evidence>
<comment type="similarity">
    <text evidence="2 11">Belongs to the peptidase M14 family.</text>
</comment>
<name>A0ABN9DKH4_9NEOB</name>
<feature type="active site" description="Proton donor/acceptor" evidence="11">
    <location>
        <position position="377"/>
    </location>
</feature>
<feature type="domain" description="Peptidase M14" evidence="13">
    <location>
        <begin position="117"/>
        <end position="411"/>
    </location>
</feature>
<evidence type="ECO:0000256" key="11">
    <source>
        <dbReference type="PROSITE-ProRule" id="PRU01379"/>
    </source>
</evidence>
<evidence type="ECO:0000256" key="5">
    <source>
        <dbReference type="ARBA" id="ARBA00022723"/>
    </source>
</evidence>
<keyword evidence="6 12" id="KW-0732">Signal</keyword>
<dbReference type="SMART" id="SM00631">
    <property type="entry name" value="Zn_pept"/>
    <property type="match status" value="1"/>
</dbReference>
<evidence type="ECO:0000259" key="13">
    <source>
        <dbReference type="PROSITE" id="PS52035"/>
    </source>
</evidence>
<keyword evidence="10" id="KW-1015">Disulfide bond</keyword>
<evidence type="ECO:0000256" key="2">
    <source>
        <dbReference type="ARBA" id="ARBA00005988"/>
    </source>
</evidence>
<evidence type="ECO:0000256" key="3">
    <source>
        <dbReference type="ARBA" id="ARBA00022645"/>
    </source>
</evidence>
<reference evidence="14" key="1">
    <citation type="submission" date="2023-05" db="EMBL/GenBank/DDBJ databases">
        <authorList>
            <person name="Stuckert A."/>
        </authorList>
    </citation>
    <scope>NUCLEOTIDE SEQUENCE</scope>
</reference>
<keyword evidence="15" id="KW-1185">Reference proteome</keyword>
<protein>
    <recommendedName>
        <fullName evidence="13">Peptidase M14 domain-containing protein</fullName>
    </recommendedName>
</protein>
<keyword evidence="3" id="KW-0121">Carboxypeptidase</keyword>
<gene>
    <name evidence="14" type="ORF">SPARVUS_LOCUS7434595</name>
</gene>
<dbReference type="InterPro" id="IPR003146">
    <property type="entry name" value="M14A_act_pep"/>
</dbReference>
<accession>A0ABN9DKH4</accession>